<dbReference type="EMBL" id="JAQIZT010000007">
    <property type="protein sequence ID" value="KAJ6990249.1"/>
    <property type="molecule type" value="Genomic_DNA"/>
</dbReference>
<sequence length="37" mass="4402">MLASQIGDGWLVGHRHTTHHLKKMHERILENTKKERI</sequence>
<dbReference type="Proteomes" id="UP001164929">
    <property type="component" value="Chromosome 7"/>
</dbReference>
<name>A0AAD6QH53_9ROSI</name>
<proteinExistence type="predicted"/>
<reference evidence="1" key="1">
    <citation type="journal article" date="2023" name="Mol. Ecol. Resour.">
        <title>Chromosome-level genome assembly of a triploid poplar Populus alba 'Berolinensis'.</title>
        <authorList>
            <person name="Chen S."/>
            <person name="Yu Y."/>
            <person name="Wang X."/>
            <person name="Wang S."/>
            <person name="Zhang T."/>
            <person name="Zhou Y."/>
            <person name="He R."/>
            <person name="Meng N."/>
            <person name="Wang Y."/>
            <person name="Liu W."/>
            <person name="Liu Z."/>
            <person name="Liu J."/>
            <person name="Guo Q."/>
            <person name="Huang H."/>
            <person name="Sederoff R.R."/>
            <person name="Wang G."/>
            <person name="Qu G."/>
            <person name="Chen S."/>
        </authorList>
    </citation>
    <scope>NUCLEOTIDE SEQUENCE</scope>
    <source>
        <strain evidence="1">SC-2020</strain>
    </source>
</reference>
<evidence type="ECO:0000313" key="2">
    <source>
        <dbReference type="Proteomes" id="UP001164929"/>
    </source>
</evidence>
<keyword evidence="2" id="KW-1185">Reference proteome</keyword>
<accession>A0AAD6QH53</accession>
<protein>
    <submittedName>
        <fullName evidence="1">Uncharacterized protein</fullName>
    </submittedName>
</protein>
<gene>
    <name evidence="1" type="ORF">NC653_018711</name>
</gene>
<organism evidence="1 2">
    <name type="scientific">Populus alba x Populus x berolinensis</name>
    <dbReference type="NCBI Taxonomy" id="444605"/>
    <lineage>
        <taxon>Eukaryota</taxon>
        <taxon>Viridiplantae</taxon>
        <taxon>Streptophyta</taxon>
        <taxon>Embryophyta</taxon>
        <taxon>Tracheophyta</taxon>
        <taxon>Spermatophyta</taxon>
        <taxon>Magnoliopsida</taxon>
        <taxon>eudicotyledons</taxon>
        <taxon>Gunneridae</taxon>
        <taxon>Pentapetalae</taxon>
        <taxon>rosids</taxon>
        <taxon>fabids</taxon>
        <taxon>Malpighiales</taxon>
        <taxon>Salicaceae</taxon>
        <taxon>Saliceae</taxon>
        <taxon>Populus</taxon>
    </lineage>
</organism>
<dbReference type="AlphaFoldDB" id="A0AAD6QH53"/>
<evidence type="ECO:0000313" key="1">
    <source>
        <dbReference type="EMBL" id="KAJ6990249.1"/>
    </source>
</evidence>
<comment type="caution">
    <text evidence="1">The sequence shown here is derived from an EMBL/GenBank/DDBJ whole genome shotgun (WGS) entry which is preliminary data.</text>
</comment>